<evidence type="ECO:0000313" key="11">
    <source>
        <dbReference type="EMBL" id="GEL58571.1"/>
    </source>
</evidence>
<feature type="transmembrane region" description="Helical" evidence="8">
    <location>
        <begin position="345"/>
        <end position="367"/>
    </location>
</feature>
<dbReference type="PANTHER" id="PTHR23517">
    <property type="entry name" value="RESISTANCE PROTEIN MDTM, PUTATIVE-RELATED-RELATED"/>
    <property type="match status" value="1"/>
</dbReference>
<keyword evidence="2 8" id="KW-0813">Transport</keyword>
<feature type="transmembrane region" description="Helical" evidence="8">
    <location>
        <begin position="148"/>
        <end position="172"/>
    </location>
</feature>
<dbReference type="InterPro" id="IPR036259">
    <property type="entry name" value="MFS_trans_sf"/>
</dbReference>
<feature type="transmembrane region" description="Helical" evidence="8">
    <location>
        <begin position="15"/>
        <end position="40"/>
    </location>
</feature>
<dbReference type="SUPFAM" id="SSF103473">
    <property type="entry name" value="MFS general substrate transporter"/>
    <property type="match status" value="1"/>
</dbReference>
<dbReference type="GO" id="GO:0022857">
    <property type="term" value="F:transmembrane transporter activity"/>
    <property type="evidence" value="ECO:0007669"/>
    <property type="project" value="UniProtKB-UniRule"/>
</dbReference>
<organism evidence="10 12">
    <name type="scientific">Acetobacter cibinongensis</name>
    <dbReference type="NCBI Taxonomy" id="146475"/>
    <lineage>
        <taxon>Bacteria</taxon>
        <taxon>Pseudomonadati</taxon>
        <taxon>Pseudomonadota</taxon>
        <taxon>Alphaproteobacteria</taxon>
        <taxon>Acetobacterales</taxon>
        <taxon>Acetobacteraceae</taxon>
        <taxon>Acetobacter</taxon>
    </lineage>
</organism>
<evidence type="ECO:0000256" key="6">
    <source>
        <dbReference type="ARBA" id="ARBA00022989"/>
    </source>
</evidence>
<keyword evidence="3 8" id="KW-1003">Cell membrane</keyword>
<feature type="transmembrane region" description="Helical" evidence="8">
    <location>
        <begin position="108"/>
        <end position="136"/>
    </location>
</feature>
<feature type="transmembrane region" description="Helical" evidence="8">
    <location>
        <begin position="286"/>
        <end position="306"/>
    </location>
</feature>
<dbReference type="PROSITE" id="PS50850">
    <property type="entry name" value="MFS"/>
    <property type="match status" value="1"/>
</dbReference>
<proteinExistence type="inferred from homology"/>
<feature type="transmembrane region" description="Helical" evidence="8">
    <location>
        <begin position="46"/>
        <end position="69"/>
    </location>
</feature>
<comment type="subcellular location">
    <subcellularLocation>
        <location evidence="8">Cell inner membrane</location>
        <topology evidence="8">Multi-pass membrane protein</topology>
    </subcellularLocation>
    <subcellularLocation>
        <location evidence="1">Cell membrane</location>
        <topology evidence="1">Multi-pass membrane protein</topology>
    </subcellularLocation>
</comment>
<accession>A0A0D6N4J8</accession>
<sequence>MPAVPARPPSVVRTLWAVVLFTLLCYMVIGLQMAVTPLFVREKLGFSSAMAGFAVSVQYLATFVTRVGVGRRIDTQGPRYVVLIGLVAGVLCGLFITAAALLTAWPTMALVCVFVGRIILGFAESWVSTAVIVWNIRRVGAANTAQVISWNGVCSYGGIAVGAPVATMLYHSQFPSVLSGYCGVGLMCTLLMLIGLPLAIRQPAVAPLPGVRPQSFFKTLSSVWSFGLALATGSIGFGAISALLALYFADNHWHGVATALALFGIVFVLTRFAFTKQIARHGGASVAVASLLVEALGLSVLSWAPTPFWACLGAGIAGAGFSLLFPALGVGAVAQVGAENRGAAIGAFSLFLDIAIGVSGPLLGLIIPRWGYGPMFEITALVCLAGMALCLVLKSKERADASGVG</sequence>
<keyword evidence="7 8" id="KW-0472">Membrane</keyword>
<dbReference type="NCBIfam" id="NF003477">
    <property type="entry name" value="PRK05122.1"/>
    <property type="match status" value="1"/>
</dbReference>
<evidence type="ECO:0000256" key="3">
    <source>
        <dbReference type="ARBA" id="ARBA00022475"/>
    </source>
</evidence>
<reference evidence="10 12" key="1">
    <citation type="submission" date="2012-11" db="EMBL/GenBank/DDBJ databases">
        <title>Whole genome sequence of Acetobacter cibinongensis 4H-1.</title>
        <authorList>
            <person name="Azuma Y."/>
            <person name="Higashiura N."/>
            <person name="Hirakawa H."/>
            <person name="Matsushita K."/>
        </authorList>
    </citation>
    <scope>NUCLEOTIDE SEQUENCE [LARGE SCALE GENOMIC DNA]</scope>
    <source>
        <strain evidence="10 12">4H-1</strain>
    </source>
</reference>
<dbReference type="InterPro" id="IPR050171">
    <property type="entry name" value="MFS_Transporters"/>
</dbReference>
<keyword evidence="5 8" id="KW-0812">Transmembrane</keyword>
<dbReference type="PANTHER" id="PTHR23517:SF13">
    <property type="entry name" value="MAJOR FACILITATOR SUPERFAMILY MFS_1"/>
    <property type="match status" value="1"/>
</dbReference>
<feature type="transmembrane region" description="Helical" evidence="8">
    <location>
        <begin position="81"/>
        <end position="102"/>
    </location>
</feature>
<feature type="transmembrane region" description="Helical" evidence="8">
    <location>
        <begin position="253"/>
        <end position="274"/>
    </location>
</feature>
<evidence type="ECO:0000256" key="1">
    <source>
        <dbReference type="ARBA" id="ARBA00004651"/>
    </source>
</evidence>
<protein>
    <recommendedName>
        <fullName evidence="8">Uncharacterized MFS-type transporter Abci_017_116</fullName>
    </recommendedName>
</protein>
<dbReference type="Proteomes" id="UP000032671">
    <property type="component" value="Unassembled WGS sequence"/>
</dbReference>
<evidence type="ECO:0000313" key="13">
    <source>
        <dbReference type="Proteomes" id="UP000321891"/>
    </source>
</evidence>
<gene>
    <name evidence="10" type="ORF">Abci_017_116</name>
    <name evidence="11" type="ORF">ACI01nite_11730</name>
</gene>
<comment type="similarity">
    <text evidence="8">Belongs to the major facilitator superfamily. YhhS family.</text>
</comment>
<dbReference type="AlphaFoldDB" id="A0A0D6N4J8"/>
<keyword evidence="4 8" id="KW-0997">Cell inner membrane</keyword>
<dbReference type="InterPro" id="IPR011701">
    <property type="entry name" value="MFS"/>
</dbReference>
<feature type="transmembrane region" description="Helical" evidence="8">
    <location>
        <begin position="312"/>
        <end position="333"/>
    </location>
</feature>
<evidence type="ECO:0000256" key="2">
    <source>
        <dbReference type="ARBA" id="ARBA00022448"/>
    </source>
</evidence>
<evidence type="ECO:0000259" key="9">
    <source>
        <dbReference type="PROSITE" id="PS50850"/>
    </source>
</evidence>
<evidence type="ECO:0000313" key="12">
    <source>
        <dbReference type="Proteomes" id="UP000032671"/>
    </source>
</evidence>
<evidence type="ECO:0000256" key="8">
    <source>
        <dbReference type="HAMAP-Rule" id="MF_01118"/>
    </source>
</evidence>
<dbReference type="InterPro" id="IPR020846">
    <property type="entry name" value="MFS_dom"/>
</dbReference>
<evidence type="ECO:0000313" key="10">
    <source>
        <dbReference type="EMBL" id="GAN60932.1"/>
    </source>
</evidence>
<evidence type="ECO:0000256" key="7">
    <source>
        <dbReference type="ARBA" id="ARBA00023136"/>
    </source>
</evidence>
<dbReference type="GO" id="GO:0005886">
    <property type="term" value="C:plasma membrane"/>
    <property type="evidence" value="ECO:0007669"/>
    <property type="project" value="UniProtKB-SubCell"/>
</dbReference>
<dbReference type="Pfam" id="PF07690">
    <property type="entry name" value="MFS_1"/>
    <property type="match status" value="1"/>
</dbReference>
<feature type="domain" description="Major facilitator superfamily (MFS) profile" evidence="9">
    <location>
        <begin position="14"/>
        <end position="398"/>
    </location>
</feature>
<dbReference type="STRING" id="1231339.Abci_017_116"/>
<evidence type="ECO:0000256" key="5">
    <source>
        <dbReference type="ARBA" id="ARBA00022692"/>
    </source>
</evidence>
<dbReference type="EMBL" id="BJVU01000003">
    <property type="protein sequence ID" value="GEL58571.1"/>
    <property type="molecule type" value="Genomic_DNA"/>
</dbReference>
<dbReference type="RefSeq" id="WP_048838974.1">
    <property type="nucleotide sequence ID" value="NZ_BAMV01000017.1"/>
</dbReference>
<accession>A0A6N3SMM1</accession>
<reference evidence="11 13" key="2">
    <citation type="submission" date="2019-07" db="EMBL/GenBank/DDBJ databases">
        <title>Whole genome shotgun sequence of Acetobacter cibinongensis NBRC 16605.</title>
        <authorList>
            <person name="Hosoyama A."/>
            <person name="Uohara A."/>
            <person name="Ohji S."/>
            <person name="Ichikawa N."/>
        </authorList>
    </citation>
    <scope>NUCLEOTIDE SEQUENCE [LARGE SCALE GENOMIC DNA]</scope>
    <source>
        <strain evidence="11 13">NBRC 16605</strain>
    </source>
</reference>
<keyword evidence="6 8" id="KW-1133">Transmembrane helix</keyword>
<dbReference type="InterPro" id="IPR023008">
    <property type="entry name" value="MFS_YhhS-like"/>
</dbReference>
<feature type="transmembrane region" description="Helical" evidence="8">
    <location>
        <begin position="178"/>
        <end position="200"/>
    </location>
</feature>
<dbReference type="EMBL" id="BAMV01000017">
    <property type="protein sequence ID" value="GAN60932.1"/>
    <property type="molecule type" value="Genomic_DNA"/>
</dbReference>
<dbReference type="HAMAP" id="MF_01118">
    <property type="entry name" value="MFS_YhhS"/>
    <property type="match status" value="1"/>
</dbReference>
<feature type="transmembrane region" description="Helical" evidence="8">
    <location>
        <begin position="373"/>
        <end position="393"/>
    </location>
</feature>
<comment type="caution">
    <text evidence="10">The sequence shown here is derived from an EMBL/GenBank/DDBJ whole genome shotgun (WGS) entry which is preliminary data.</text>
</comment>
<feature type="transmembrane region" description="Helical" evidence="8">
    <location>
        <begin position="221"/>
        <end position="247"/>
    </location>
</feature>
<dbReference type="Proteomes" id="UP000321891">
    <property type="component" value="Unassembled WGS sequence"/>
</dbReference>
<dbReference type="Gene3D" id="1.20.1250.20">
    <property type="entry name" value="MFS general substrate transporter like domains"/>
    <property type="match status" value="1"/>
</dbReference>
<keyword evidence="13" id="KW-1185">Reference proteome</keyword>
<name>A0A0D6N4J8_9PROT</name>
<evidence type="ECO:0000256" key="4">
    <source>
        <dbReference type="ARBA" id="ARBA00022519"/>
    </source>
</evidence>